<dbReference type="EMBL" id="JBHSJG010000012">
    <property type="protein sequence ID" value="MFC4986877.1"/>
    <property type="molecule type" value="Genomic_DNA"/>
</dbReference>
<organism evidence="2 3">
    <name type="scientific">Saliphagus infecundisoli</name>
    <dbReference type="NCBI Taxonomy" id="1849069"/>
    <lineage>
        <taxon>Archaea</taxon>
        <taxon>Methanobacteriati</taxon>
        <taxon>Methanobacteriota</taxon>
        <taxon>Stenosarchaea group</taxon>
        <taxon>Halobacteria</taxon>
        <taxon>Halobacteriales</taxon>
        <taxon>Natrialbaceae</taxon>
        <taxon>Saliphagus</taxon>
    </lineage>
</organism>
<protein>
    <recommendedName>
        <fullName evidence="1">DUF7964 domain-containing protein</fullName>
    </recommendedName>
</protein>
<evidence type="ECO:0000313" key="3">
    <source>
        <dbReference type="Proteomes" id="UP001595925"/>
    </source>
</evidence>
<reference evidence="2 3" key="1">
    <citation type="journal article" date="2019" name="Int. J. Syst. Evol. Microbiol.">
        <title>The Global Catalogue of Microorganisms (GCM) 10K type strain sequencing project: providing services to taxonomists for standard genome sequencing and annotation.</title>
        <authorList>
            <consortium name="The Broad Institute Genomics Platform"/>
            <consortium name="The Broad Institute Genome Sequencing Center for Infectious Disease"/>
            <person name="Wu L."/>
            <person name="Ma J."/>
        </authorList>
    </citation>
    <scope>NUCLEOTIDE SEQUENCE [LARGE SCALE GENOMIC DNA]</scope>
    <source>
        <strain evidence="2 3">CGMCC 1.15824</strain>
    </source>
</reference>
<gene>
    <name evidence="2" type="ORF">ACFPFO_03635</name>
</gene>
<proteinExistence type="predicted"/>
<evidence type="ECO:0000313" key="2">
    <source>
        <dbReference type="EMBL" id="MFC4986877.1"/>
    </source>
</evidence>
<comment type="caution">
    <text evidence="2">The sequence shown here is derived from an EMBL/GenBank/DDBJ whole genome shotgun (WGS) entry which is preliminary data.</text>
</comment>
<dbReference type="Proteomes" id="UP001595925">
    <property type="component" value="Unassembled WGS sequence"/>
</dbReference>
<dbReference type="RefSeq" id="WP_224829148.1">
    <property type="nucleotide sequence ID" value="NZ_JAIVEF010000015.1"/>
</dbReference>
<sequence>MVEIGSLVSSLPNRPLPVPAVEELEEHDAIVVSEVLLTEETSTGPVTVQFALVTGTVGIIMEYVPGDGWTVIERASSDEHSPKELLLTLSIESIKAGIEDDDTAARNNQNDGI</sequence>
<feature type="domain" description="DUF7964" evidence="1">
    <location>
        <begin position="7"/>
        <end position="86"/>
    </location>
</feature>
<dbReference type="Pfam" id="PF25912">
    <property type="entry name" value="DUF7964"/>
    <property type="match status" value="1"/>
</dbReference>
<accession>A0ABD5QB14</accession>
<name>A0ABD5QB14_9EURY</name>
<evidence type="ECO:0000259" key="1">
    <source>
        <dbReference type="Pfam" id="PF25912"/>
    </source>
</evidence>
<keyword evidence="3" id="KW-1185">Reference proteome</keyword>
<dbReference type="InterPro" id="IPR058270">
    <property type="entry name" value="DUF7964"/>
</dbReference>
<dbReference type="AlphaFoldDB" id="A0ABD5QB14"/>